<organism evidence="1 2">
    <name type="scientific">Dentiscutata heterogama</name>
    <dbReference type="NCBI Taxonomy" id="1316150"/>
    <lineage>
        <taxon>Eukaryota</taxon>
        <taxon>Fungi</taxon>
        <taxon>Fungi incertae sedis</taxon>
        <taxon>Mucoromycota</taxon>
        <taxon>Glomeromycotina</taxon>
        <taxon>Glomeromycetes</taxon>
        <taxon>Diversisporales</taxon>
        <taxon>Gigasporaceae</taxon>
        <taxon>Dentiscutata</taxon>
    </lineage>
</organism>
<gene>
    <name evidence="1" type="ORF">DHETER_LOCUS12457</name>
</gene>
<evidence type="ECO:0000313" key="1">
    <source>
        <dbReference type="EMBL" id="CAG8714492.1"/>
    </source>
</evidence>
<feature type="non-terminal residue" evidence="1">
    <location>
        <position position="479"/>
    </location>
</feature>
<accession>A0ACA9PLD1</accession>
<protein>
    <submittedName>
        <fullName evidence="1">3291_t:CDS:1</fullName>
    </submittedName>
</protein>
<reference evidence="1" key="1">
    <citation type="submission" date="2021-06" db="EMBL/GenBank/DDBJ databases">
        <authorList>
            <person name="Kallberg Y."/>
            <person name="Tangrot J."/>
            <person name="Rosling A."/>
        </authorList>
    </citation>
    <scope>NUCLEOTIDE SEQUENCE</scope>
    <source>
        <strain evidence="1">IL203A</strain>
    </source>
</reference>
<name>A0ACA9PLD1_9GLOM</name>
<proteinExistence type="predicted"/>
<feature type="non-terminal residue" evidence="1">
    <location>
        <position position="1"/>
    </location>
</feature>
<evidence type="ECO:0000313" key="2">
    <source>
        <dbReference type="Proteomes" id="UP000789702"/>
    </source>
</evidence>
<keyword evidence="2" id="KW-1185">Reference proteome</keyword>
<sequence>FETRARDCKFVPIVGLAGRIDNTSKNKGKLYCFLPLPETEDDFSISINGCFAVSKNRRHLENSMTNDDLASDDLLLRKGLWNKYLFEDIIPVAWKRFLSEVKNYVSFNEIYTFWPIPMNGYYRNLDEKRCLWANLLQNVINQLNPDMQVFRGPSKYLSINNGYLAAKTFGRFSELSKLMAKLRFPVFADIPESIVVKLEKSILSRNLKYITPEKVCEHLKSLYEHTDLKDYEKLLLLEYILKVNCVSNLHQLPLLPIENKSFATFKPRTRFENYYITSKKEHMLIDKGFMGKIVDNTIGNDLLAILQNYAIKNENINIEILSESEFAKILRENIKSYNDGSSESSKEIKISRNKLQRIYDIWDHLQQTNRNLTAFLDVYLLPIDKSDNYNIITLRELGAGPKCLCRSANNISIFRDIIQILSLLGSIFIKVDSEQLLRYEKLKNYVIEVDNIKAVLLSLGEYHSFPSNLVQANLDNSQR</sequence>
<comment type="caution">
    <text evidence="1">The sequence shown here is derived from an EMBL/GenBank/DDBJ whole genome shotgun (WGS) entry which is preliminary data.</text>
</comment>
<dbReference type="EMBL" id="CAJVPU010030616">
    <property type="protein sequence ID" value="CAG8714492.1"/>
    <property type="molecule type" value="Genomic_DNA"/>
</dbReference>
<dbReference type="Proteomes" id="UP000789702">
    <property type="component" value="Unassembled WGS sequence"/>
</dbReference>